<dbReference type="Gene3D" id="3.30.420.10">
    <property type="entry name" value="Ribonuclease H-like superfamily/Ribonuclease H"/>
    <property type="match status" value="1"/>
</dbReference>
<evidence type="ECO:0000313" key="1">
    <source>
        <dbReference type="EMBL" id="KAJ4443112.1"/>
    </source>
</evidence>
<dbReference type="PANTHER" id="PTHR47326:SF1">
    <property type="entry name" value="HTH PSQ-TYPE DOMAIN-CONTAINING PROTEIN"/>
    <property type="match status" value="1"/>
</dbReference>
<accession>A0ABQ8T9A8</accession>
<dbReference type="InterPro" id="IPR036397">
    <property type="entry name" value="RNaseH_sf"/>
</dbReference>
<sequence length="187" mass="21560">MAGLCEGDNEPPGSLKASKSLRPFLHNQKYSAVASRLTRRTRKDLNRQLLQSSKLYGTVCYRRFHSLGYLNENLTARWMSRRDAVEYSPRSPDLTPVGFYLWGTLNDVVYSQKPRTLDGLRESTVHVLVQISNWTRYSRYETPANAVIRVVVTEHPGHPLLLKMNDLHANWMSPLFCSIYRVIYMAP</sequence>
<dbReference type="Proteomes" id="UP001148838">
    <property type="component" value="Unassembled WGS sequence"/>
</dbReference>
<dbReference type="PANTHER" id="PTHR47326">
    <property type="entry name" value="TRANSPOSABLE ELEMENT TC3 TRANSPOSASE-LIKE PROTEIN"/>
    <property type="match status" value="1"/>
</dbReference>
<evidence type="ECO:0000313" key="2">
    <source>
        <dbReference type="Proteomes" id="UP001148838"/>
    </source>
</evidence>
<dbReference type="EMBL" id="JAJSOF020000013">
    <property type="protein sequence ID" value="KAJ4443112.1"/>
    <property type="molecule type" value="Genomic_DNA"/>
</dbReference>
<protein>
    <submittedName>
        <fullName evidence="1">Uncharacterized protein</fullName>
    </submittedName>
</protein>
<name>A0ABQ8T9A8_PERAM</name>
<keyword evidence="2" id="KW-1185">Reference proteome</keyword>
<organism evidence="1 2">
    <name type="scientific">Periplaneta americana</name>
    <name type="common">American cockroach</name>
    <name type="synonym">Blatta americana</name>
    <dbReference type="NCBI Taxonomy" id="6978"/>
    <lineage>
        <taxon>Eukaryota</taxon>
        <taxon>Metazoa</taxon>
        <taxon>Ecdysozoa</taxon>
        <taxon>Arthropoda</taxon>
        <taxon>Hexapoda</taxon>
        <taxon>Insecta</taxon>
        <taxon>Pterygota</taxon>
        <taxon>Neoptera</taxon>
        <taxon>Polyneoptera</taxon>
        <taxon>Dictyoptera</taxon>
        <taxon>Blattodea</taxon>
        <taxon>Blattoidea</taxon>
        <taxon>Blattidae</taxon>
        <taxon>Blattinae</taxon>
        <taxon>Periplaneta</taxon>
    </lineage>
</organism>
<comment type="caution">
    <text evidence="1">The sequence shown here is derived from an EMBL/GenBank/DDBJ whole genome shotgun (WGS) entry which is preliminary data.</text>
</comment>
<gene>
    <name evidence="1" type="ORF">ANN_04762</name>
</gene>
<proteinExistence type="predicted"/>
<reference evidence="1 2" key="1">
    <citation type="journal article" date="2022" name="Allergy">
        <title>Genome assembly and annotation of Periplaneta americana reveal a comprehensive cockroach allergen profile.</title>
        <authorList>
            <person name="Wang L."/>
            <person name="Xiong Q."/>
            <person name="Saelim N."/>
            <person name="Wang L."/>
            <person name="Nong W."/>
            <person name="Wan A.T."/>
            <person name="Shi M."/>
            <person name="Liu X."/>
            <person name="Cao Q."/>
            <person name="Hui J.H.L."/>
            <person name="Sookrung N."/>
            <person name="Leung T.F."/>
            <person name="Tungtrongchitr A."/>
            <person name="Tsui S.K.W."/>
        </authorList>
    </citation>
    <scope>NUCLEOTIDE SEQUENCE [LARGE SCALE GENOMIC DNA]</scope>
    <source>
        <strain evidence="1">PWHHKU_190912</strain>
    </source>
</reference>